<name>A0AAD9XN69_9ROSI</name>
<organism evidence="2 3">
    <name type="scientific">Dipteronia dyeriana</name>
    <dbReference type="NCBI Taxonomy" id="168575"/>
    <lineage>
        <taxon>Eukaryota</taxon>
        <taxon>Viridiplantae</taxon>
        <taxon>Streptophyta</taxon>
        <taxon>Embryophyta</taxon>
        <taxon>Tracheophyta</taxon>
        <taxon>Spermatophyta</taxon>
        <taxon>Magnoliopsida</taxon>
        <taxon>eudicotyledons</taxon>
        <taxon>Gunneridae</taxon>
        <taxon>Pentapetalae</taxon>
        <taxon>rosids</taxon>
        <taxon>malvids</taxon>
        <taxon>Sapindales</taxon>
        <taxon>Sapindaceae</taxon>
        <taxon>Hippocastanoideae</taxon>
        <taxon>Acereae</taxon>
        <taxon>Dipteronia</taxon>
    </lineage>
</organism>
<dbReference type="GO" id="GO:0003676">
    <property type="term" value="F:nucleic acid binding"/>
    <property type="evidence" value="ECO:0007669"/>
    <property type="project" value="InterPro"/>
</dbReference>
<gene>
    <name evidence="2" type="ORF">Ddye_000917</name>
</gene>
<dbReference type="AlphaFoldDB" id="A0AAD9XN69"/>
<protein>
    <recommendedName>
        <fullName evidence="1">RNase H type-1 domain-containing protein</fullName>
    </recommendedName>
</protein>
<evidence type="ECO:0000313" key="3">
    <source>
        <dbReference type="Proteomes" id="UP001280121"/>
    </source>
</evidence>
<evidence type="ECO:0000313" key="2">
    <source>
        <dbReference type="EMBL" id="KAK2662343.1"/>
    </source>
</evidence>
<reference evidence="2" key="1">
    <citation type="journal article" date="2023" name="Plant J.">
        <title>Genome sequences and population genomics provide insights into the demographic history, inbreeding, and mutation load of two 'living fossil' tree species of Dipteronia.</title>
        <authorList>
            <person name="Feng Y."/>
            <person name="Comes H.P."/>
            <person name="Chen J."/>
            <person name="Zhu S."/>
            <person name="Lu R."/>
            <person name="Zhang X."/>
            <person name="Li P."/>
            <person name="Qiu J."/>
            <person name="Olsen K.M."/>
            <person name="Qiu Y."/>
        </authorList>
    </citation>
    <scope>NUCLEOTIDE SEQUENCE</scope>
    <source>
        <strain evidence="2">KIB01</strain>
    </source>
</reference>
<comment type="caution">
    <text evidence="2">The sequence shown here is derived from an EMBL/GenBank/DDBJ whole genome shotgun (WGS) entry which is preliminary data.</text>
</comment>
<sequence>MVKVAASLKLQAMYVPLVAKALAIWKGMQLAVDSGLVHFLIESDSLQAFELINSRTCSHADVGSIISMIITLLEMFPS</sequence>
<dbReference type="EMBL" id="JANJYI010000001">
    <property type="protein sequence ID" value="KAK2662343.1"/>
    <property type="molecule type" value="Genomic_DNA"/>
</dbReference>
<dbReference type="Proteomes" id="UP001280121">
    <property type="component" value="Unassembled WGS sequence"/>
</dbReference>
<accession>A0AAD9XN69</accession>
<evidence type="ECO:0000259" key="1">
    <source>
        <dbReference type="Pfam" id="PF13456"/>
    </source>
</evidence>
<dbReference type="GO" id="GO:0004523">
    <property type="term" value="F:RNA-DNA hybrid ribonuclease activity"/>
    <property type="evidence" value="ECO:0007669"/>
    <property type="project" value="InterPro"/>
</dbReference>
<keyword evidence="3" id="KW-1185">Reference proteome</keyword>
<feature type="domain" description="RNase H type-1" evidence="1">
    <location>
        <begin position="3"/>
        <end position="77"/>
    </location>
</feature>
<dbReference type="Pfam" id="PF13456">
    <property type="entry name" value="RVT_3"/>
    <property type="match status" value="1"/>
</dbReference>
<proteinExistence type="predicted"/>
<dbReference type="InterPro" id="IPR002156">
    <property type="entry name" value="RNaseH_domain"/>
</dbReference>